<accession>A0A5P9YU48</accession>
<dbReference type="EMBL" id="VDLX02000005">
    <property type="protein sequence ID" value="KAB8194793.1"/>
    <property type="molecule type" value="Genomic_DNA"/>
</dbReference>
<comment type="caution">
    <text evidence="1">The sequence shown here is derived from an EMBL/GenBank/DDBJ whole genome shotgun (WGS) entry which is preliminary data.</text>
</comment>
<dbReference type="SMART" id="SM00530">
    <property type="entry name" value="HTH_XRE"/>
    <property type="match status" value="1"/>
</dbReference>
<gene>
    <name evidence="1" type="ORF">FH608_016635</name>
</gene>
<reference evidence="1 2" key="1">
    <citation type="submission" date="2019-10" db="EMBL/GenBank/DDBJ databases">
        <title>Nonomuraea sp. nov., isolated from Phyllanthus amarus.</title>
        <authorList>
            <person name="Klykleung N."/>
            <person name="Tanasupawat S."/>
        </authorList>
    </citation>
    <scope>NUCLEOTIDE SEQUENCE [LARGE SCALE GENOMIC DNA]</scope>
    <source>
        <strain evidence="1 2">PA1-10</strain>
    </source>
</reference>
<dbReference type="AlphaFoldDB" id="A0A5C4WJY8"/>
<dbReference type="Proteomes" id="UP000312512">
    <property type="component" value="Unassembled WGS sequence"/>
</dbReference>
<accession>A0A5C4WJY8</accession>
<dbReference type="PROSITE" id="PS50943">
    <property type="entry name" value="HTH_CROC1"/>
    <property type="match status" value="1"/>
</dbReference>
<organism evidence="1 2">
    <name type="scientific">Nonomuraea phyllanthi</name>
    <dbReference type="NCBI Taxonomy" id="2219224"/>
    <lineage>
        <taxon>Bacteria</taxon>
        <taxon>Bacillati</taxon>
        <taxon>Actinomycetota</taxon>
        <taxon>Actinomycetes</taxon>
        <taxon>Streptosporangiales</taxon>
        <taxon>Streptosporangiaceae</taxon>
        <taxon>Nonomuraea</taxon>
    </lineage>
</organism>
<name>A0A5C4WJY8_9ACTN</name>
<dbReference type="InterPro" id="IPR001387">
    <property type="entry name" value="Cro/C1-type_HTH"/>
</dbReference>
<dbReference type="Pfam" id="PF13560">
    <property type="entry name" value="HTH_31"/>
    <property type="match status" value="1"/>
</dbReference>
<dbReference type="CDD" id="cd00093">
    <property type="entry name" value="HTH_XRE"/>
    <property type="match status" value="1"/>
</dbReference>
<dbReference type="OrthoDB" id="3427187at2"/>
<keyword evidence="2" id="KW-1185">Reference proteome</keyword>
<dbReference type="Gene3D" id="1.10.260.40">
    <property type="entry name" value="lambda repressor-like DNA-binding domains"/>
    <property type="match status" value="1"/>
</dbReference>
<dbReference type="SUPFAM" id="SSF47413">
    <property type="entry name" value="lambda repressor-like DNA-binding domains"/>
    <property type="match status" value="1"/>
</dbReference>
<dbReference type="GO" id="GO:0003677">
    <property type="term" value="F:DNA binding"/>
    <property type="evidence" value="ECO:0007669"/>
    <property type="project" value="InterPro"/>
</dbReference>
<protein>
    <submittedName>
        <fullName evidence="1">Helix-turn-helix domain-containing protein</fullName>
    </submittedName>
</protein>
<evidence type="ECO:0000313" key="2">
    <source>
        <dbReference type="Proteomes" id="UP000312512"/>
    </source>
</evidence>
<dbReference type="InterPro" id="IPR010982">
    <property type="entry name" value="Lambda_DNA-bd_dom_sf"/>
</dbReference>
<evidence type="ECO:0000313" key="1">
    <source>
        <dbReference type="EMBL" id="KAB8194793.1"/>
    </source>
</evidence>
<proteinExistence type="predicted"/>
<sequence length="105" mass="10946">MGSRSVLLAGGEGGKGLDEEFSFGILLRAFRQAAELTIEELAHASGVSVRAIGDMERGVSRGPQRRTVSALAEVLRLPPDEHDAFLAAARAGRPPPVSAVVRAAA</sequence>